<feature type="chain" id="PRO_5016315369" description="PKD domain-containing protein" evidence="1">
    <location>
        <begin position="33"/>
        <end position="139"/>
    </location>
</feature>
<comment type="caution">
    <text evidence="2">The sequence shown here is derived from an EMBL/GenBank/DDBJ whole genome shotgun (WGS) entry which is preliminary data.</text>
</comment>
<proteinExistence type="predicted"/>
<dbReference type="EMBL" id="QLMJ01000017">
    <property type="protein sequence ID" value="RAK29805.1"/>
    <property type="molecule type" value="Genomic_DNA"/>
</dbReference>
<sequence length="139" mass="14507">MRTAFTKAITGLLAAASATILAVTLGAAPAHAETNLRLKTKAWGGYVANAGQVYFNATSEIFTLYDNASDGAGVSVSWSYEDNNGNFYYPPDLYLGTGAGTQQDFNKSITDGFEVTIMVCVIDNGSVKANTCTVGTAVA</sequence>
<protein>
    <recommendedName>
        <fullName evidence="4">PKD domain-containing protein</fullName>
    </recommendedName>
</protein>
<evidence type="ECO:0000313" key="2">
    <source>
        <dbReference type="EMBL" id="RAK29805.1"/>
    </source>
</evidence>
<accession>A0A327Z4U0</accession>
<organism evidence="2 3">
    <name type="scientific">Actinoplanes lutulentus</name>
    <dbReference type="NCBI Taxonomy" id="1287878"/>
    <lineage>
        <taxon>Bacteria</taxon>
        <taxon>Bacillati</taxon>
        <taxon>Actinomycetota</taxon>
        <taxon>Actinomycetes</taxon>
        <taxon>Micromonosporales</taxon>
        <taxon>Micromonosporaceae</taxon>
        <taxon>Actinoplanes</taxon>
    </lineage>
</organism>
<evidence type="ECO:0000256" key="1">
    <source>
        <dbReference type="SAM" id="SignalP"/>
    </source>
</evidence>
<feature type="signal peptide" evidence="1">
    <location>
        <begin position="1"/>
        <end position="32"/>
    </location>
</feature>
<dbReference type="Proteomes" id="UP000249341">
    <property type="component" value="Unassembled WGS sequence"/>
</dbReference>
<keyword evidence="1" id="KW-0732">Signal</keyword>
<dbReference type="AlphaFoldDB" id="A0A327Z4U0"/>
<dbReference type="OrthoDB" id="3298622at2"/>
<gene>
    <name evidence="2" type="ORF">B0I29_117131</name>
</gene>
<keyword evidence="3" id="KW-1185">Reference proteome</keyword>
<evidence type="ECO:0000313" key="3">
    <source>
        <dbReference type="Proteomes" id="UP000249341"/>
    </source>
</evidence>
<name>A0A327Z4U0_9ACTN</name>
<reference evidence="2 3" key="1">
    <citation type="submission" date="2018-06" db="EMBL/GenBank/DDBJ databases">
        <title>Genomic Encyclopedia of Type Strains, Phase III (KMG-III): the genomes of soil and plant-associated and newly described type strains.</title>
        <authorList>
            <person name="Whitman W."/>
        </authorList>
    </citation>
    <scope>NUCLEOTIDE SEQUENCE [LARGE SCALE GENOMIC DNA]</scope>
    <source>
        <strain evidence="2 3">CGMCC 4.7090</strain>
    </source>
</reference>
<evidence type="ECO:0008006" key="4">
    <source>
        <dbReference type="Google" id="ProtNLM"/>
    </source>
</evidence>
<dbReference type="RefSeq" id="WP_111652761.1">
    <property type="nucleotide sequence ID" value="NZ_QLMJ01000017.1"/>
</dbReference>